<evidence type="ECO:0000313" key="7">
    <source>
        <dbReference type="EMBL" id="REG24513.1"/>
    </source>
</evidence>
<dbReference type="Proteomes" id="UP000035579">
    <property type="component" value="Chromosome"/>
</dbReference>
<dbReference type="InterPro" id="IPR009056">
    <property type="entry name" value="Cyt_c-like_dom"/>
</dbReference>
<dbReference type="Pfam" id="PF13442">
    <property type="entry name" value="Cytochrome_CBB3"/>
    <property type="match status" value="1"/>
</dbReference>
<gene>
    <name evidence="6" type="ORF">AA314_02796</name>
    <name evidence="7" type="ORF">ATI61_114121</name>
</gene>
<keyword evidence="1 4" id="KW-0349">Heme</keyword>
<accession>A0AAC8TCR9</accession>
<keyword evidence="2 4" id="KW-0479">Metal-binding</keyword>
<evidence type="ECO:0000259" key="5">
    <source>
        <dbReference type="PROSITE" id="PS51007"/>
    </source>
</evidence>
<evidence type="ECO:0000256" key="4">
    <source>
        <dbReference type="PROSITE-ProRule" id="PRU00433"/>
    </source>
</evidence>
<reference evidence="7 9" key="2">
    <citation type="submission" date="2018-08" db="EMBL/GenBank/DDBJ databases">
        <title>Genomic Encyclopedia of Archaeal and Bacterial Type Strains, Phase II (KMG-II): from individual species to whole genera.</title>
        <authorList>
            <person name="Goeker M."/>
        </authorList>
    </citation>
    <scope>NUCLEOTIDE SEQUENCE [LARGE SCALE GENOMIC DNA]</scope>
    <source>
        <strain evidence="7 9">DSM 2261</strain>
    </source>
</reference>
<dbReference type="Gene3D" id="1.10.760.10">
    <property type="entry name" value="Cytochrome c-like domain"/>
    <property type="match status" value="2"/>
</dbReference>
<dbReference type="InterPro" id="IPR036909">
    <property type="entry name" value="Cyt_c-like_dom_sf"/>
</dbReference>
<dbReference type="PROSITE" id="PS51007">
    <property type="entry name" value="CYTC"/>
    <property type="match status" value="2"/>
</dbReference>
<dbReference type="PANTHER" id="PTHR35008">
    <property type="entry name" value="BLL4482 PROTEIN-RELATED"/>
    <property type="match status" value="1"/>
</dbReference>
<dbReference type="KEGG" id="age:AA314_02796"/>
<dbReference type="Pfam" id="PF00034">
    <property type="entry name" value="Cytochrom_C"/>
    <property type="match status" value="1"/>
</dbReference>
<dbReference type="InterPro" id="IPR051459">
    <property type="entry name" value="Cytochrome_c-type_DH"/>
</dbReference>
<sequence length="403" mass="43362">MLKKILMGAGALVGLLVIAVVGLAVRGNSVLNSPVEVPMPAVTAATEPHAVERGRRLFMDVCASCHMQDGSGRVAGGRMPDMPEFLGTVYTANLTLHPTAGIGSLKDGELARMVRYGVRRDGRRALGMPLLSMSDEDLSAVIGFMRSGHPIFTPDERVQPPSELSTVGKLLISFLLPPLPNHPGSGVRAPPKGPTPEYGRYLAFSVYGCGDCHTPGLSPDKVDGLEAFSGGFEFPMPSGVVSVSTNLTFHENGLGKWTLEQFIRAMREGVNAEGYVVREPMLRVRGLEDVELEALYRFLQTLPKHPGKPVPTSATPRVKASSQASPEQLFNQLGCVGCHAEGARYRAVLKRSLEKPTAEVARWIRNPEASAPGTQMPTYAQLLDESQAMSLAAWVQQLAATIR</sequence>
<keyword evidence="9" id="KW-1185">Reference proteome</keyword>
<feature type="domain" description="Cytochrome c" evidence="5">
    <location>
        <begin position="49"/>
        <end position="149"/>
    </location>
</feature>
<dbReference type="PANTHER" id="PTHR35008:SF8">
    <property type="entry name" value="ALCOHOL DEHYDROGENASE CYTOCHROME C SUBUNIT"/>
    <property type="match status" value="1"/>
</dbReference>
<proteinExistence type="predicted"/>
<dbReference type="GO" id="GO:0046872">
    <property type="term" value="F:metal ion binding"/>
    <property type="evidence" value="ECO:0007669"/>
    <property type="project" value="UniProtKB-KW"/>
</dbReference>
<dbReference type="RefSeq" id="WP_047855824.1">
    <property type="nucleotide sequence ID" value="NZ_CP011509.1"/>
</dbReference>
<dbReference type="AlphaFoldDB" id="A0AAC8TCR9"/>
<dbReference type="EMBL" id="CP011509">
    <property type="protein sequence ID" value="AKJ01170.1"/>
    <property type="molecule type" value="Genomic_DNA"/>
</dbReference>
<keyword evidence="3 4" id="KW-0408">Iron</keyword>
<evidence type="ECO:0000313" key="9">
    <source>
        <dbReference type="Proteomes" id="UP000256345"/>
    </source>
</evidence>
<dbReference type="Proteomes" id="UP000256345">
    <property type="component" value="Unassembled WGS sequence"/>
</dbReference>
<feature type="domain" description="Cytochrome c" evidence="5">
    <location>
        <begin position="321"/>
        <end position="399"/>
    </location>
</feature>
<dbReference type="GO" id="GO:0009055">
    <property type="term" value="F:electron transfer activity"/>
    <property type="evidence" value="ECO:0007669"/>
    <property type="project" value="InterPro"/>
</dbReference>
<dbReference type="GO" id="GO:0020037">
    <property type="term" value="F:heme binding"/>
    <property type="evidence" value="ECO:0007669"/>
    <property type="project" value="InterPro"/>
</dbReference>
<evidence type="ECO:0000313" key="8">
    <source>
        <dbReference type="Proteomes" id="UP000035579"/>
    </source>
</evidence>
<reference evidence="6 8" key="1">
    <citation type="submission" date="2015-05" db="EMBL/GenBank/DDBJ databases">
        <title>Genome assembly of Archangium gephyra DSM 2261.</title>
        <authorList>
            <person name="Sharma G."/>
            <person name="Subramanian S."/>
        </authorList>
    </citation>
    <scope>NUCLEOTIDE SEQUENCE [LARGE SCALE GENOMIC DNA]</scope>
    <source>
        <strain evidence="6 8">DSM 2261</strain>
    </source>
</reference>
<dbReference type="EMBL" id="QUMU01000014">
    <property type="protein sequence ID" value="REG24513.1"/>
    <property type="molecule type" value="Genomic_DNA"/>
</dbReference>
<organism evidence="6 8">
    <name type="scientific">Archangium gephyra</name>
    <dbReference type="NCBI Taxonomy" id="48"/>
    <lineage>
        <taxon>Bacteria</taxon>
        <taxon>Pseudomonadati</taxon>
        <taxon>Myxococcota</taxon>
        <taxon>Myxococcia</taxon>
        <taxon>Myxococcales</taxon>
        <taxon>Cystobacterineae</taxon>
        <taxon>Archangiaceae</taxon>
        <taxon>Archangium</taxon>
    </lineage>
</organism>
<evidence type="ECO:0000256" key="1">
    <source>
        <dbReference type="ARBA" id="ARBA00022617"/>
    </source>
</evidence>
<dbReference type="SUPFAM" id="SSF46626">
    <property type="entry name" value="Cytochrome c"/>
    <property type="match status" value="3"/>
</dbReference>
<name>A0AAC8TCR9_9BACT</name>
<evidence type="ECO:0000256" key="2">
    <source>
        <dbReference type="ARBA" id="ARBA00022723"/>
    </source>
</evidence>
<evidence type="ECO:0000313" key="6">
    <source>
        <dbReference type="EMBL" id="AKJ01170.1"/>
    </source>
</evidence>
<protein>
    <submittedName>
        <fullName evidence="6 7">Cytochrome c</fullName>
    </submittedName>
</protein>
<evidence type="ECO:0000256" key="3">
    <source>
        <dbReference type="ARBA" id="ARBA00023004"/>
    </source>
</evidence>